<accession>A0A7K7B5I7</accession>
<dbReference type="GO" id="GO:0048471">
    <property type="term" value="C:perinuclear region of cytoplasm"/>
    <property type="evidence" value="ECO:0007669"/>
    <property type="project" value="TreeGrafter"/>
</dbReference>
<feature type="region of interest" description="Disordered" evidence="1">
    <location>
        <begin position="246"/>
        <end position="357"/>
    </location>
</feature>
<dbReference type="EMBL" id="VZSH01000148">
    <property type="protein sequence ID" value="NWY03582.1"/>
    <property type="molecule type" value="Genomic_DNA"/>
</dbReference>
<dbReference type="GO" id="GO:0044294">
    <property type="term" value="C:dendritic growth cone"/>
    <property type="evidence" value="ECO:0007669"/>
    <property type="project" value="TreeGrafter"/>
</dbReference>
<gene>
    <name evidence="3" type="primary">Cobl</name>
    <name evidence="3" type="ORF">NOTORN_R12860</name>
</gene>
<feature type="compositionally biased region" description="Polar residues" evidence="1">
    <location>
        <begin position="247"/>
        <end position="278"/>
    </location>
</feature>
<organism evidence="3 4">
    <name type="scientific">Nothoprocta ornata</name>
    <dbReference type="NCBI Taxonomy" id="83376"/>
    <lineage>
        <taxon>Eukaryota</taxon>
        <taxon>Metazoa</taxon>
        <taxon>Chordata</taxon>
        <taxon>Craniata</taxon>
        <taxon>Vertebrata</taxon>
        <taxon>Euteleostomi</taxon>
        <taxon>Archelosauria</taxon>
        <taxon>Archosauria</taxon>
        <taxon>Dinosauria</taxon>
        <taxon>Saurischia</taxon>
        <taxon>Theropoda</taxon>
        <taxon>Coelurosauria</taxon>
        <taxon>Aves</taxon>
        <taxon>Palaeognathae</taxon>
        <taxon>Tinamiformes</taxon>
        <taxon>Tinamidae</taxon>
        <taxon>Nothoprocta</taxon>
    </lineage>
</organism>
<evidence type="ECO:0000256" key="1">
    <source>
        <dbReference type="SAM" id="MobiDB-lite"/>
    </source>
</evidence>
<keyword evidence="4" id="KW-1185">Reference proteome</keyword>
<feature type="compositionally biased region" description="Polar residues" evidence="1">
    <location>
        <begin position="390"/>
        <end position="411"/>
    </location>
</feature>
<dbReference type="GO" id="GO:0003785">
    <property type="term" value="F:actin monomer binding"/>
    <property type="evidence" value="ECO:0007669"/>
    <property type="project" value="InterPro"/>
</dbReference>
<protein>
    <submittedName>
        <fullName evidence="3">COBL protein</fullName>
    </submittedName>
</protein>
<feature type="non-terminal residue" evidence="3">
    <location>
        <position position="1"/>
    </location>
</feature>
<feature type="compositionally biased region" description="Pro residues" evidence="1">
    <location>
        <begin position="318"/>
        <end position="330"/>
    </location>
</feature>
<dbReference type="GO" id="GO:0005884">
    <property type="term" value="C:actin filament"/>
    <property type="evidence" value="ECO:0007669"/>
    <property type="project" value="TreeGrafter"/>
</dbReference>
<dbReference type="GO" id="GO:0005886">
    <property type="term" value="C:plasma membrane"/>
    <property type="evidence" value="ECO:0007669"/>
    <property type="project" value="TreeGrafter"/>
</dbReference>
<dbReference type="Gene3D" id="3.10.20.90">
    <property type="entry name" value="Phosphatidylinositol 3-kinase Catalytic Subunit, Chain A, domain 1"/>
    <property type="match status" value="1"/>
</dbReference>
<comment type="caution">
    <text evidence="3">The sequence shown here is derived from an EMBL/GenBank/DDBJ whole genome shotgun (WGS) entry which is preliminary data.</text>
</comment>
<dbReference type="Pfam" id="PF09469">
    <property type="entry name" value="Cobl"/>
    <property type="match status" value="1"/>
</dbReference>
<evidence type="ECO:0000313" key="4">
    <source>
        <dbReference type="Proteomes" id="UP000531938"/>
    </source>
</evidence>
<feature type="region of interest" description="Disordered" evidence="1">
    <location>
        <begin position="1"/>
        <end position="25"/>
    </location>
</feature>
<feature type="region of interest" description="Disordered" evidence="1">
    <location>
        <begin position="369"/>
        <end position="411"/>
    </location>
</feature>
<name>A0A7K7B5I7_9AVES</name>
<dbReference type="Proteomes" id="UP000531938">
    <property type="component" value="Unassembled WGS sequence"/>
</dbReference>
<evidence type="ECO:0000313" key="3">
    <source>
        <dbReference type="EMBL" id="NWY03582.1"/>
    </source>
</evidence>
<dbReference type="PANTHER" id="PTHR47008">
    <property type="entry name" value="PROTEIN CORDON-BLEU"/>
    <property type="match status" value="1"/>
</dbReference>
<dbReference type="InterPro" id="IPR019025">
    <property type="entry name" value="Cordon-bleu_ubiquitin_domain"/>
</dbReference>
<feature type="domain" description="Cordon-bleu ubiquitin-like" evidence="2">
    <location>
        <begin position="131"/>
        <end position="220"/>
    </location>
</feature>
<reference evidence="3 4" key="1">
    <citation type="submission" date="2019-09" db="EMBL/GenBank/DDBJ databases">
        <title>Bird 10,000 Genomes (B10K) Project - Family phase.</title>
        <authorList>
            <person name="Zhang G."/>
        </authorList>
    </citation>
    <scope>NUCLEOTIDE SEQUENCE [LARGE SCALE GENOMIC DNA]</scope>
    <source>
        <strain evidence="3">B10K-MSB-03</strain>
    </source>
</reference>
<dbReference type="GO" id="GO:1990357">
    <property type="term" value="C:terminal web"/>
    <property type="evidence" value="ECO:0007669"/>
    <property type="project" value="TreeGrafter"/>
</dbReference>
<dbReference type="PANTHER" id="PTHR47008:SF1">
    <property type="entry name" value="PROTEIN CORDON-BLEU"/>
    <property type="match status" value="1"/>
</dbReference>
<dbReference type="GO" id="GO:0044295">
    <property type="term" value="C:axonal growth cone"/>
    <property type="evidence" value="ECO:0007669"/>
    <property type="project" value="TreeGrafter"/>
</dbReference>
<dbReference type="GO" id="GO:0030041">
    <property type="term" value="P:actin filament polymerization"/>
    <property type="evidence" value="ECO:0007669"/>
    <property type="project" value="TreeGrafter"/>
</dbReference>
<dbReference type="InterPro" id="IPR039895">
    <property type="entry name" value="COBL-like"/>
</dbReference>
<dbReference type="GO" id="GO:0051639">
    <property type="term" value="P:actin filament network formation"/>
    <property type="evidence" value="ECO:0007669"/>
    <property type="project" value="TreeGrafter"/>
</dbReference>
<proteinExistence type="predicted"/>
<dbReference type="GO" id="GO:0001726">
    <property type="term" value="C:ruffle"/>
    <property type="evidence" value="ECO:0007669"/>
    <property type="project" value="TreeGrafter"/>
</dbReference>
<sequence length="411" mass="45381">RRMKARAPPPPNQPSAASRIHSEQKPPVELDAISDQSLVSVKENMINRLVDFTVILPSGVEQKSTVQGSKAVMDLLVDLCSRYHLNPAQHSLELRSWEMQQPLSYKPNTLIGALDVQTVLLKEKIPEEKTKRPPPRVPEKSVRLVVNYLKTQKTVVRVSPEVPLHHIIPAICEKCEVSREHVVLLRDSVTGEELELTKSLEELGIKELYAWDRKREPSRNASVINDAIEKEKRGFLGFFKANKRNSKGFSTAPNSPSVNSRSNTLGPSLSLGNISGMTANPEVKKRRAPPPPVATPPLQHISHGASLNDLQKKKRRAPLPPSPSAPPTPAMPNRTEGREDKRKSTMESLQPAHDNVYVVDDVVLELSEVEETASESSCFASEDTTEDSGVVSSPSDIVSLDSQNGSVKLRD</sequence>
<evidence type="ECO:0000259" key="2">
    <source>
        <dbReference type="Pfam" id="PF09469"/>
    </source>
</evidence>
<dbReference type="SUPFAM" id="SSF54236">
    <property type="entry name" value="Ubiquitin-like"/>
    <property type="match status" value="1"/>
</dbReference>
<dbReference type="AlphaFoldDB" id="A0A7K7B5I7"/>
<feature type="non-terminal residue" evidence="3">
    <location>
        <position position="411"/>
    </location>
</feature>
<dbReference type="GO" id="GO:0043025">
    <property type="term" value="C:neuronal cell body"/>
    <property type="evidence" value="ECO:0007669"/>
    <property type="project" value="TreeGrafter"/>
</dbReference>
<feature type="compositionally biased region" description="Basic and acidic residues" evidence="1">
    <location>
        <begin position="335"/>
        <end position="345"/>
    </location>
</feature>
<dbReference type="InterPro" id="IPR029071">
    <property type="entry name" value="Ubiquitin-like_domsf"/>
</dbReference>